<feature type="chain" id="PRO_5040953428" description="Secreted protein" evidence="1">
    <location>
        <begin position="21"/>
        <end position="78"/>
    </location>
</feature>
<name>A0A9X1ZVM5_9FLAO</name>
<reference evidence="2" key="1">
    <citation type="submission" date="2022-01" db="EMBL/GenBank/DDBJ databases">
        <title>Genome sequencing of Zunongwangia sp. M21534 genome.</title>
        <authorList>
            <person name="Chen Y."/>
            <person name="Dong C."/>
            <person name="Shao Z."/>
        </authorList>
    </citation>
    <scope>NUCLEOTIDE SEQUENCE</scope>
    <source>
        <strain evidence="2">MCCC M21534</strain>
    </source>
</reference>
<dbReference type="EMBL" id="JAKHSK010000019">
    <property type="protein sequence ID" value="MCL6219283.1"/>
    <property type="molecule type" value="Genomic_DNA"/>
</dbReference>
<organism evidence="2 3">
    <name type="scientific">Zunongwangia pacifica</name>
    <dbReference type="NCBI Taxonomy" id="2911062"/>
    <lineage>
        <taxon>Bacteria</taxon>
        <taxon>Pseudomonadati</taxon>
        <taxon>Bacteroidota</taxon>
        <taxon>Flavobacteriia</taxon>
        <taxon>Flavobacteriales</taxon>
        <taxon>Flavobacteriaceae</taxon>
        <taxon>Zunongwangia</taxon>
    </lineage>
</organism>
<gene>
    <name evidence="2" type="ORF">L1967_13365</name>
</gene>
<evidence type="ECO:0000313" key="2">
    <source>
        <dbReference type="EMBL" id="MCL6219283.1"/>
    </source>
</evidence>
<protein>
    <recommendedName>
        <fullName evidence="4">Secreted protein</fullName>
    </recommendedName>
</protein>
<keyword evidence="3" id="KW-1185">Reference proteome</keyword>
<evidence type="ECO:0000313" key="3">
    <source>
        <dbReference type="Proteomes" id="UP001139521"/>
    </source>
</evidence>
<comment type="caution">
    <text evidence="2">The sequence shown here is derived from an EMBL/GenBank/DDBJ whole genome shotgun (WGS) entry which is preliminary data.</text>
</comment>
<feature type="signal peptide" evidence="1">
    <location>
        <begin position="1"/>
        <end position="20"/>
    </location>
</feature>
<evidence type="ECO:0000256" key="1">
    <source>
        <dbReference type="SAM" id="SignalP"/>
    </source>
</evidence>
<proteinExistence type="predicted"/>
<dbReference type="RefSeq" id="WP_249602059.1">
    <property type="nucleotide sequence ID" value="NZ_JAKHSK010000019.1"/>
</dbReference>
<evidence type="ECO:0008006" key="4">
    <source>
        <dbReference type="Google" id="ProtNLM"/>
    </source>
</evidence>
<sequence length="78" mass="8837">MKKLLILALLVFANTSFLFAHSPENVLLEEELPVFSVCHSMALAVAEGKEGQEFTDAYNDMYNRCEDMDEEEEIADGY</sequence>
<dbReference type="Proteomes" id="UP001139521">
    <property type="component" value="Unassembled WGS sequence"/>
</dbReference>
<dbReference type="AlphaFoldDB" id="A0A9X1ZVM5"/>
<accession>A0A9X1ZVM5</accession>
<keyword evidence="1" id="KW-0732">Signal</keyword>